<comment type="catalytic activity">
    <reaction evidence="1">
        <text>Hydrolysis of terminal non-reducing N-acetyl-D-hexosamine residues in N-acetyl-beta-D-hexosaminides.</text>
        <dbReference type="EC" id="3.2.1.52"/>
    </reaction>
</comment>
<dbReference type="InterPro" id="IPR037524">
    <property type="entry name" value="PA14/GLEYA"/>
</dbReference>
<dbReference type="InterPro" id="IPR017853">
    <property type="entry name" value="GH"/>
</dbReference>
<dbReference type="Gene3D" id="3.90.182.10">
    <property type="entry name" value="Toxin - Anthrax Protective Antigen,domain 1"/>
    <property type="match status" value="1"/>
</dbReference>
<dbReference type="InterPro" id="IPR015883">
    <property type="entry name" value="Glyco_hydro_20_cat"/>
</dbReference>
<sequence>MLKHIAFIVGLACMGASCTTSQVKEDYTNALLPTPVEMKTQSGSYTLKKDVKVQVVDPSLIPAAQYLQEILKNVAPESSIESEGDIVLTLHNDTVSGAYQLEILSDKVIISGSDYEGVVNGISTLRQLLPPAAEMIQEDDYNKVAGTLPVCTLPLVKISDSPKFQWRGMMLDASRHFWNKEEVKRMLDLMASYKLNKFHWHLTDDQGWRVEIKQYPLLTEKGAWRPLDTTHDKICKERAVKEDNKEFLLPEDKLKVTAEGDTLYGGFYTQEDIREIVAYATQRGIEVIPEVDMPGHFLAAISQYPDLACKGMIGWGKTFSSPVCPGKDATLEFCKNVYKEIFQLFPSQYVHLGGDEVEKINWSKCADCRRRMQTEHLKSVEQLQAWFVRQMEQFFLANGKRMIGWDEVVGDGLSDQATIMWWRGWEADAPLQAANQGKDIIYTPNTCFYFDYKQDKNTFRQILTFNPYDGLEKSQYKYVKGMQANVWTEWIPTVQRLDYMIAPRMIALAEVAWGQASYTDDAPFYEKLASHFERLANRKINYRIPDIEGFYNRNAFIGQDTLNIVSRIPNVEIRYTTDGSIPNKQSELYTGALPVNTSTDFCLRTYRPDGTPGDIVKTTFSKEEYVEVSQDASALKNGLQATWYDYAGDSCSQITSAPLKGKYVIDEVKIPEGVKGNIGLVITGYINVPEDGVYTFSLTSDDGSLMSIDGTPVLLNDGPHAAEEYIGQKALSKGLHPIELRYFDHNGGMLELKMIEEDGKKVAVPQEWFKY</sequence>
<dbReference type="InterPro" id="IPR011658">
    <property type="entry name" value="PA14_dom"/>
</dbReference>
<proteinExistence type="inferred from homology"/>
<dbReference type="Pfam" id="PF02838">
    <property type="entry name" value="Glyco_hydro_20b"/>
    <property type="match status" value="1"/>
</dbReference>
<dbReference type="InterPro" id="IPR015882">
    <property type="entry name" value="HEX_bac_N"/>
</dbReference>
<evidence type="ECO:0000256" key="5">
    <source>
        <dbReference type="ARBA" id="ARBA00023295"/>
    </source>
</evidence>
<dbReference type="CDD" id="cd06563">
    <property type="entry name" value="GH20_chitobiase-like"/>
    <property type="match status" value="1"/>
</dbReference>
<keyword evidence="8" id="KW-1185">Reference proteome</keyword>
<dbReference type="Pfam" id="PF07691">
    <property type="entry name" value="PA14"/>
    <property type="match status" value="1"/>
</dbReference>
<dbReference type="RefSeq" id="WP_269878607.1">
    <property type="nucleotide sequence ID" value="NZ_JAPZVM010000010.1"/>
</dbReference>
<feature type="domain" description="PA14" evidence="6">
    <location>
        <begin position="634"/>
        <end position="768"/>
    </location>
</feature>
<dbReference type="SUPFAM" id="SSF51445">
    <property type="entry name" value="(Trans)glycosidases"/>
    <property type="match status" value="1"/>
</dbReference>
<evidence type="ECO:0000256" key="2">
    <source>
        <dbReference type="ARBA" id="ARBA00006285"/>
    </source>
</evidence>
<dbReference type="PRINTS" id="PR00738">
    <property type="entry name" value="GLHYDRLASE20"/>
</dbReference>
<dbReference type="PROSITE" id="PS51820">
    <property type="entry name" value="PA14"/>
    <property type="match status" value="1"/>
</dbReference>
<dbReference type="Gene3D" id="3.20.20.80">
    <property type="entry name" value="Glycosidases"/>
    <property type="match status" value="1"/>
</dbReference>
<evidence type="ECO:0000256" key="4">
    <source>
        <dbReference type="ARBA" id="ARBA00022801"/>
    </source>
</evidence>
<protein>
    <recommendedName>
        <fullName evidence="3">beta-N-acetylhexosaminidase</fullName>
        <ecNumber evidence="3">3.2.1.52</ecNumber>
    </recommendedName>
</protein>
<comment type="caution">
    <text evidence="7">The sequence shown here is derived from an EMBL/GenBank/DDBJ whole genome shotgun (WGS) entry which is preliminary data.</text>
</comment>
<dbReference type="Gene3D" id="3.30.379.10">
    <property type="entry name" value="Chitobiase/beta-hexosaminidase domain 2-like"/>
    <property type="match status" value="1"/>
</dbReference>
<dbReference type="SMART" id="SM00758">
    <property type="entry name" value="PA14"/>
    <property type="match status" value="1"/>
</dbReference>
<evidence type="ECO:0000256" key="1">
    <source>
        <dbReference type="ARBA" id="ARBA00001231"/>
    </source>
</evidence>
<dbReference type="InterPro" id="IPR029018">
    <property type="entry name" value="Hex-like_dom2"/>
</dbReference>
<dbReference type="Pfam" id="PF13287">
    <property type="entry name" value="Fn3_assoc"/>
    <property type="match status" value="1"/>
</dbReference>
<dbReference type="SUPFAM" id="SSF56988">
    <property type="entry name" value="Anthrax protective antigen"/>
    <property type="match status" value="1"/>
</dbReference>
<comment type="similarity">
    <text evidence="2">Belongs to the glycosyl hydrolase 20 family.</text>
</comment>
<dbReference type="PROSITE" id="PS51257">
    <property type="entry name" value="PROKAR_LIPOPROTEIN"/>
    <property type="match status" value="1"/>
</dbReference>
<name>A0ABT4PJR3_9BACT</name>
<evidence type="ECO:0000313" key="7">
    <source>
        <dbReference type="EMBL" id="MCZ8373294.1"/>
    </source>
</evidence>
<dbReference type="InterPro" id="IPR026876">
    <property type="entry name" value="Fn3_assoc_repeat"/>
</dbReference>
<dbReference type="PANTHER" id="PTHR22600:SF57">
    <property type="entry name" value="BETA-N-ACETYLHEXOSAMINIDASE"/>
    <property type="match status" value="1"/>
</dbReference>
<keyword evidence="4" id="KW-0378">Hydrolase</keyword>
<gene>
    <name evidence="7" type="ORF">O6P32_11345</name>
</gene>
<dbReference type="Proteomes" id="UP001141933">
    <property type="component" value="Unassembled WGS sequence"/>
</dbReference>
<organism evidence="7 8">
    <name type="scientific">Phocaeicola acetigenes</name>
    <dbReference type="NCBI Taxonomy" id="3016083"/>
    <lineage>
        <taxon>Bacteria</taxon>
        <taxon>Pseudomonadati</taxon>
        <taxon>Bacteroidota</taxon>
        <taxon>Bacteroidia</taxon>
        <taxon>Bacteroidales</taxon>
        <taxon>Bacteroidaceae</taxon>
        <taxon>Phocaeicola</taxon>
    </lineage>
</organism>
<dbReference type="InterPro" id="IPR025705">
    <property type="entry name" value="Beta_hexosaminidase_sua/sub"/>
</dbReference>
<dbReference type="Pfam" id="PF00728">
    <property type="entry name" value="Glyco_hydro_20"/>
    <property type="match status" value="1"/>
</dbReference>
<reference evidence="7" key="1">
    <citation type="submission" date="2022-12" db="EMBL/GenBank/DDBJ databases">
        <title>Phocaeicola acetigenes sp. nov., isolated feces from a healthy human.</title>
        <authorList>
            <person name="Do H."/>
            <person name="Ha Y.B."/>
            <person name="Kim J.-S."/>
            <person name="Suh M.K."/>
            <person name="Kim H.S."/>
            <person name="Lee J.-S."/>
        </authorList>
    </citation>
    <scope>NUCLEOTIDE SEQUENCE</scope>
    <source>
        <strain evidence="7">KGMB11183</strain>
    </source>
</reference>
<evidence type="ECO:0000313" key="8">
    <source>
        <dbReference type="Proteomes" id="UP001141933"/>
    </source>
</evidence>
<dbReference type="EMBL" id="JAPZVM010000010">
    <property type="protein sequence ID" value="MCZ8373294.1"/>
    <property type="molecule type" value="Genomic_DNA"/>
</dbReference>
<accession>A0ABT4PJR3</accession>
<dbReference type="EC" id="3.2.1.52" evidence="3"/>
<evidence type="ECO:0000256" key="3">
    <source>
        <dbReference type="ARBA" id="ARBA00012663"/>
    </source>
</evidence>
<dbReference type="SUPFAM" id="SSF55545">
    <property type="entry name" value="beta-N-acetylhexosaminidase-like domain"/>
    <property type="match status" value="1"/>
</dbReference>
<dbReference type="PANTHER" id="PTHR22600">
    <property type="entry name" value="BETA-HEXOSAMINIDASE"/>
    <property type="match status" value="1"/>
</dbReference>
<evidence type="ECO:0000259" key="6">
    <source>
        <dbReference type="PROSITE" id="PS51820"/>
    </source>
</evidence>
<keyword evidence="5" id="KW-0326">Glycosidase</keyword>